<dbReference type="PANTHER" id="PTHR33545">
    <property type="entry name" value="UPF0750 MEMBRANE PROTEIN YITT-RELATED"/>
    <property type="match status" value="1"/>
</dbReference>
<protein>
    <submittedName>
        <fullName evidence="8">YitT family protein</fullName>
    </submittedName>
</protein>
<feature type="transmembrane region" description="Helical" evidence="6">
    <location>
        <begin position="146"/>
        <end position="167"/>
    </location>
</feature>
<dbReference type="EMBL" id="SUPL01000002">
    <property type="protein sequence ID" value="TJY37354.1"/>
    <property type="molecule type" value="Genomic_DNA"/>
</dbReference>
<dbReference type="CDD" id="cd16380">
    <property type="entry name" value="YitT_C"/>
    <property type="match status" value="1"/>
</dbReference>
<evidence type="ECO:0000256" key="4">
    <source>
        <dbReference type="ARBA" id="ARBA00022989"/>
    </source>
</evidence>
<keyword evidence="4 6" id="KW-1133">Transmembrane helix</keyword>
<dbReference type="RefSeq" id="WP_136841741.1">
    <property type="nucleotide sequence ID" value="NZ_SUPL01000002.1"/>
</dbReference>
<organism evidence="8 9">
    <name type="scientific">Pontimicrobium aquaticum</name>
    <dbReference type="NCBI Taxonomy" id="2565367"/>
    <lineage>
        <taxon>Bacteria</taxon>
        <taxon>Pseudomonadati</taxon>
        <taxon>Bacteroidota</taxon>
        <taxon>Flavobacteriia</taxon>
        <taxon>Flavobacteriales</taxon>
        <taxon>Flavobacteriaceae</taxon>
        <taxon>Pontimicrobium</taxon>
    </lineage>
</organism>
<dbReference type="Gene3D" id="3.30.70.120">
    <property type="match status" value="1"/>
</dbReference>
<evidence type="ECO:0000256" key="1">
    <source>
        <dbReference type="ARBA" id="ARBA00004651"/>
    </source>
</evidence>
<evidence type="ECO:0000256" key="6">
    <source>
        <dbReference type="SAM" id="Phobius"/>
    </source>
</evidence>
<keyword evidence="5 6" id="KW-0472">Membrane</keyword>
<dbReference type="InterPro" id="IPR019264">
    <property type="entry name" value="DUF2179"/>
</dbReference>
<feature type="transmembrane region" description="Helical" evidence="6">
    <location>
        <begin position="55"/>
        <end position="74"/>
    </location>
</feature>
<dbReference type="OrthoDB" id="265478at2"/>
<name>A0A4U0F0U6_9FLAO</name>
<feature type="transmembrane region" description="Helical" evidence="6">
    <location>
        <begin position="12"/>
        <end position="31"/>
    </location>
</feature>
<dbReference type="Pfam" id="PF02588">
    <property type="entry name" value="YitT_membrane"/>
    <property type="match status" value="1"/>
</dbReference>
<accession>A0A4U0F0U6</accession>
<keyword evidence="9" id="KW-1185">Reference proteome</keyword>
<feature type="transmembrane region" description="Helical" evidence="6">
    <location>
        <begin position="81"/>
        <end position="102"/>
    </location>
</feature>
<keyword evidence="3 6" id="KW-0812">Transmembrane</keyword>
<proteinExistence type="predicted"/>
<comment type="caution">
    <text evidence="8">The sequence shown here is derived from an EMBL/GenBank/DDBJ whole genome shotgun (WGS) entry which is preliminary data.</text>
</comment>
<dbReference type="Pfam" id="PF10035">
    <property type="entry name" value="DUF2179"/>
    <property type="match status" value="1"/>
</dbReference>
<evidence type="ECO:0000256" key="3">
    <source>
        <dbReference type="ARBA" id="ARBA00022692"/>
    </source>
</evidence>
<keyword evidence="2" id="KW-1003">Cell membrane</keyword>
<evidence type="ECO:0000313" key="9">
    <source>
        <dbReference type="Proteomes" id="UP000307657"/>
    </source>
</evidence>
<dbReference type="InterPro" id="IPR051461">
    <property type="entry name" value="UPF0750_membrane"/>
</dbReference>
<dbReference type="InterPro" id="IPR003740">
    <property type="entry name" value="YitT"/>
</dbReference>
<comment type="subcellular location">
    <subcellularLocation>
        <location evidence="1">Cell membrane</location>
        <topology evidence="1">Multi-pass membrane protein</topology>
    </subcellularLocation>
</comment>
<dbReference type="PANTHER" id="PTHR33545:SF3">
    <property type="entry name" value="UPF0750 MEMBRANE PROTEIN YQFU"/>
    <property type="match status" value="1"/>
</dbReference>
<dbReference type="PIRSF" id="PIRSF006483">
    <property type="entry name" value="Membrane_protein_YitT"/>
    <property type="match status" value="1"/>
</dbReference>
<reference evidence="8 9" key="1">
    <citation type="submission" date="2019-04" db="EMBL/GenBank/DDBJ databases">
        <title>Lacinutrix sp. nov., isolated from marine water.</title>
        <authorList>
            <person name="Kim W."/>
        </authorList>
    </citation>
    <scope>NUCLEOTIDE SEQUENCE [LARGE SCALE GENOMIC DNA]</scope>
    <source>
        <strain evidence="8 9">CAU 1491</strain>
    </source>
</reference>
<evidence type="ECO:0000256" key="5">
    <source>
        <dbReference type="ARBA" id="ARBA00023136"/>
    </source>
</evidence>
<dbReference type="GO" id="GO:0005886">
    <property type="term" value="C:plasma membrane"/>
    <property type="evidence" value="ECO:0007669"/>
    <property type="project" value="UniProtKB-SubCell"/>
</dbReference>
<dbReference type="InterPro" id="IPR015867">
    <property type="entry name" value="N-reg_PII/ATP_PRibTrfase_C"/>
</dbReference>
<dbReference type="AlphaFoldDB" id="A0A4U0F0U6"/>
<dbReference type="Proteomes" id="UP000307657">
    <property type="component" value="Unassembled WGS sequence"/>
</dbReference>
<gene>
    <name evidence="8" type="ORF">E5167_05250</name>
</gene>
<evidence type="ECO:0000259" key="7">
    <source>
        <dbReference type="Pfam" id="PF10035"/>
    </source>
</evidence>
<feature type="transmembrane region" description="Helical" evidence="6">
    <location>
        <begin position="108"/>
        <end position="126"/>
    </location>
</feature>
<evidence type="ECO:0000256" key="2">
    <source>
        <dbReference type="ARBA" id="ARBA00022475"/>
    </source>
</evidence>
<feature type="domain" description="DUF2179" evidence="7">
    <location>
        <begin position="222"/>
        <end position="279"/>
    </location>
</feature>
<sequence>MNRKATYTNISEYFQIALGILLASVGLKAFLLPNDFLDGGVTGTAILVNSQFENLNISTLLVLINIPFLILAYYTLSKRILIKSVFSIIGLALVIHFVEFNTITEDKLLISIFGGLFVGSGIGLTVKNGAVLDGSEILGVFLNDRFGFSIGQIILYFNIILFSITAFVLSVEIAMYSILTYIVTAKVIDLLIEGFEDFIGVMIVSKHHKEIKSAIINELGAGMTIYKGEKGYGSSGEMLEFDIIHTVINRIDIRKMHRVIDKVDPNAFSIEFDINHIKGGVLRRYLAKNKGKQLPKEILNYNKNKQ</sequence>
<evidence type="ECO:0000313" key="8">
    <source>
        <dbReference type="EMBL" id="TJY37354.1"/>
    </source>
</evidence>